<evidence type="ECO:0000256" key="1">
    <source>
        <dbReference type="ARBA" id="ARBA00022884"/>
    </source>
</evidence>
<dbReference type="PANTHER" id="PTHR40065">
    <property type="entry name" value="RNA-BINDING PROTEIN YHBY"/>
    <property type="match status" value="1"/>
</dbReference>
<dbReference type="InterPro" id="IPR035920">
    <property type="entry name" value="YhbY-like_sf"/>
</dbReference>
<protein>
    <submittedName>
        <fullName evidence="4">Ribosome assembly RNA-binding protein YhbY</fullName>
    </submittedName>
</protein>
<dbReference type="Pfam" id="PF01985">
    <property type="entry name" value="CRS1_YhbY"/>
    <property type="match status" value="1"/>
</dbReference>
<dbReference type="SUPFAM" id="SSF75471">
    <property type="entry name" value="YhbY-like"/>
    <property type="match status" value="1"/>
</dbReference>
<dbReference type="PROSITE" id="PS51295">
    <property type="entry name" value="CRM"/>
    <property type="match status" value="1"/>
</dbReference>
<evidence type="ECO:0000256" key="2">
    <source>
        <dbReference type="PROSITE-ProRule" id="PRU00626"/>
    </source>
</evidence>
<dbReference type="InterPro" id="IPR001890">
    <property type="entry name" value="RNA-binding_CRM"/>
</dbReference>
<dbReference type="Gene3D" id="3.30.110.60">
    <property type="entry name" value="YhbY-like"/>
    <property type="match status" value="1"/>
</dbReference>
<dbReference type="Proteomes" id="UP001317963">
    <property type="component" value="Chromosome"/>
</dbReference>
<keyword evidence="1 2" id="KW-0694">RNA-binding</keyword>
<sequence length="100" mass="11137">MDNRLLKQYRAIAHKLNPIVTVGGQGLTEGIQTELERALNDHELVKIRVNVGDRETRDDVIKALVEGCGAELVQKIGHTATLLRHVPNADPRKSNLQRPL</sequence>
<evidence type="ECO:0000313" key="5">
    <source>
        <dbReference type="Proteomes" id="UP001317963"/>
    </source>
</evidence>
<proteinExistence type="predicted"/>
<accession>A0ABY6Q8Z3</accession>
<dbReference type="NCBIfam" id="TIGR00253">
    <property type="entry name" value="RNA_bind_YhbY"/>
    <property type="match status" value="1"/>
</dbReference>
<dbReference type="SMART" id="SM01103">
    <property type="entry name" value="CRS1_YhbY"/>
    <property type="match status" value="1"/>
</dbReference>
<dbReference type="InterPro" id="IPR017924">
    <property type="entry name" value="RNA-binding_YhbY"/>
</dbReference>
<keyword evidence="5" id="KW-1185">Reference proteome</keyword>
<evidence type="ECO:0000259" key="3">
    <source>
        <dbReference type="PROSITE" id="PS51295"/>
    </source>
</evidence>
<feature type="domain" description="CRM" evidence="3">
    <location>
        <begin position="1"/>
        <end position="95"/>
    </location>
</feature>
<gene>
    <name evidence="4" type="primary">yhbY</name>
    <name evidence="4" type="ORF">E0F26_00385</name>
</gene>
<dbReference type="PANTHER" id="PTHR40065:SF3">
    <property type="entry name" value="RNA-BINDING PROTEIN YHBY"/>
    <property type="match status" value="1"/>
</dbReference>
<dbReference type="InterPro" id="IPR051925">
    <property type="entry name" value="RNA-binding_domain"/>
</dbReference>
<organism evidence="4 5">
    <name type="scientific">Candidatus Paraluminiphilus aquimaris</name>
    <dbReference type="NCBI Taxonomy" id="2518994"/>
    <lineage>
        <taxon>Bacteria</taxon>
        <taxon>Pseudomonadati</taxon>
        <taxon>Pseudomonadota</taxon>
        <taxon>Gammaproteobacteria</taxon>
        <taxon>Cellvibrionales</taxon>
        <taxon>Halieaceae</taxon>
        <taxon>Candidatus Paraluminiphilus</taxon>
    </lineage>
</organism>
<evidence type="ECO:0000313" key="4">
    <source>
        <dbReference type="EMBL" id="UZP75510.1"/>
    </source>
</evidence>
<dbReference type="EMBL" id="CP036501">
    <property type="protein sequence ID" value="UZP75510.1"/>
    <property type="molecule type" value="Genomic_DNA"/>
</dbReference>
<reference evidence="4 5" key="1">
    <citation type="submission" date="2019-02" db="EMBL/GenBank/DDBJ databases">
        <title>Halieaceae_genomes.</title>
        <authorList>
            <person name="Li S.-H."/>
        </authorList>
    </citation>
    <scope>NUCLEOTIDE SEQUENCE [LARGE SCALE GENOMIC DNA]</scope>
    <source>
        <strain evidence="4 5">JH123</strain>
    </source>
</reference>
<name>A0ABY6Q8Z3_9GAMM</name>